<reference evidence="2 3" key="1">
    <citation type="journal article" date="2009" name="Nature">
        <title>The Sorghum bicolor genome and the diversification of grasses.</title>
        <authorList>
            <person name="Paterson A.H."/>
            <person name="Bowers J.E."/>
            <person name="Bruggmann R."/>
            <person name="Dubchak I."/>
            <person name="Grimwood J."/>
            <person name="Gundlach H."/>
            <person name="Haberer G."/>
            <person name="Hellsten U."/>
            <person name="Mitros T."/>
            <person name="Poliakov A."/>
            <person name="Schmutz J."/>
            <person name="Spannagl M."/>
            <person name="Tang H."/>
            <person name="Wang X."/>
            <person name="Wicker T."/>
            <person name="Bharti A.K."/>
            <person name="Chapman J."/>
            <person name="Feltus F.A."/>
            <person name="Gowik U."/>
            <person name="Grigoriev I.V."/>
            <person name="Lyons E."/>
            <person name="Maher C.A."/>
            <person name="Martis M."/>
            <person name="Narechania A."/>
            <person name="Otillar R.P."/>
            <person name="Penning B.W."/>
            <person name="Salamov A.A."/>
            <person name="Wang Y."/>
            <person name="Zhang L."/>
            <person name="Carpita N.C."/>
            <person name="Freeling M."/>
            <person name="Gingle A.R."/>
            <person name="Hash C.T."/>
            <person name="Keller B."/>
            <person name="Klein P."/>
            <person name="Kresovich S."/>
            <person name="McCann M.C."/>
            <person name="Ming R."/>
            <person name="Peterson D.G."/>
            <person name="Mehboob-ur-Rahman"/>
            <person name="Ware D."/>
            <person name="Westhoff P."/>
            <person name="Mayer K.F."/>
            <person name="Messing J."/>
            <person name="Rokhsar D.S."/>
        </authorList>
    </citation>
    <scope>NUCLEOTIDE SEQUENCE [LARGE SCALE GENOMIC DNA]</scope>
    <source>
        <strain evidence="3">cv. BTx623</strain>
    </source>
</reference>
<dbReference type="Proteomes" id="UP000000768">
    <property type="component" value="Chromosome 5"/>
</dbReference>
<dbReference type="InParanoid" id="A0A125QUK2"/>
<evidence type="ECO:0000256" key="1">
    <source>
        <dbReference type="SAM" id="MobiDB-lite"/>
    </source>
</evidence>
<gene>
    <name evidence="2" type="ORF">SORBI_3005G110439</name>
</gene>
<dbReference type="AlphaFoldDB" id="A0A125QUK2"/>
<name>A0A125QUK2_SORBI</name>
<reference evidence="2" key="2">
    <citation type="submission" date="2017-02" db="EMBL/GenBank/DDBJ databases">
        <title>WGS assembly of Sorghum bicolor.</title>
        <authorList>
            <person name="Paterson A."/>
            <person name="Mullet J."/>
            <person name="Bowers J."/>
            <person name="Bruggmann R."/>
            <person name="Dubchak I."/>
            <person name="Grimwood J."/>
            <person name="Gundlach H."/>
            <person name="Haberer G."/>
            <person name="Hellsten U."/>
            <person name="Mitros T."/>
            <person name="Poliakov A."/>
            <person name="Schmutz J."/>
            <person name="Spannagl M."/>
            <person name="Tang H."/>
            <person name="Wang X."/>
            <person name="Wicker T."/>
            <person name="Bharti A."/>
            <person name="Chapman J."/>
            <person name="Feltus F."/>
            <person name="Gowik U."/>
            <person name="Grigoriev I."/>
            <person name="Lyons E."/>
            <person name="Maher C."/>
            <person name="Martis M."/>
            <person name="Narechania A."/>
            <person name="Otillar R."/>
            <person name="Penning B."/>
            <person name="Salamov A."/>
            <person name="Wang Y."/>
            <person name="Zhang L."/>
            <person name="Carpita N."/>
            <person name="Freeling M."/>
            <person name="Gingle A."/>
            <person name="Hash C."/>
            <person name="Keller B."/>
            <person name="Klein P."/>
            <person name="Kresovich S."/>
            <person name="Mccann M."/>
            <person name="Ming R."/>
            <person name="Peterson D."/>
            <person name="Rahman M."/>
            <person name="Ware D."/>
            <person name="Westhoff P."/>
            <person name="Mayer K."/>
            <person name="Messing J."/>
            <person name="Sims D."/>
            <person name="Jenkins J."/>
            <person name="Shu S."/>
            <person name="Rokhsar D."/>
        </authorList>
    </citation>
    <scope>NUCLEOTIDE SEQUENCE</scope>
</reference>
<accession>A0A125QUK2</accession>
<feature type="region of interest" description="Disordered" evidence="1">
    <location>
        <begin position="1"/>
        <end position="91"/>
    </location>
</feature>
<evidence type="ECO:0000313" key="3">
    <source>
        <dbReference type="Proteomes" id="UP000000768"/>
    </source>
</evidence>
<dbReference type="Gramene" id="OQU83352">
    <property type="protein sequence ID" value="OQU83352"/>
    <property type="gene ID" value="SORBI_3005G110439"/>
</dbReference>
<feature type="compositionally biased region" description="Low complexity" evidence="1">
    <location>
        <begin position="49"/>
        <end position="66"/>
    </location>
</feature>
<organism evidence="2 3">
    <name type="scientific">Sorghum bicolor</name>
    <name type="common">Sorghum</name>
    <name type="synonym">Sorghum vulgare</name>
    <dbReference type="NCBI Taxonomy" id="4558"/>
    <lineage>
        <taxon>Eukaryota</taxon>
        <taxon>Viridiplantae</taxon>
        <taxon>Streptophyta</taxon>
        <taxon>Embryophyta</taxon>
        <taxon>Tracheophyta</taxon>
        <taxon>Spermatophyta</taxon>
        <taxon>Magnoliopsida</taxon>
        <taxon>Liliopsida</taxon>
        <taxon>Poales</taxon>
        <taxon>Poaceae</taxon>
        <taxon>PACMAD clade</taxon>
        <taxon>Panicoideae</taxon>
        <taxon>Andropogonodae</taxon>
        <taxon>Andropogoneae</taxon>
        <taxon>Sorghinae</taxon>
        <taxon>Sorghum</taxon>
    </lineage>
</organism>
<keyword evidence="3" id="KW-1185">Reference proteome</keyword>
<feature type="compositionally biased region" description="Basic and acidic residues" evidence="1">
    <location>
        <begin position="68"/>
        <end position="80"/>
    </location>
</feature>
<proteinExistence type="predicted"/>
<reference evidence="3" key="3">
    <citation type="journal article" date="2018" name="Plant J.">
        <title>The Sorghum bicolor reference genome: improved assembly, gene annotations, a transcriptome atlas, and signatures of genome organization.</title>
        <authorList>
            <person name="McCormick R.F."/>
            <person name="Truong S.K."/>
            <person name="Sreedasyam A."/>
            <person name="Jenkins J."/>
            <person name="Shu S."/>
            <person name="Sims D."/>
            <person name="Kennedy M."/>
            <person name="Amirebrahimi M."/>
            <person name="Weers B.D."/>
            <person name="McKinley B."/>
            <person name="Mattison A."/>
            <person name="Morishige D.T."/>
            <person name="Grimwood J."/>
            <person name="Schmutz J."/>
            <person name="Mullet J.E."/>
        </authorList>
    </citation>
    <scope>NUCLEOTIDE SEQUENCE [LARGE SCALE GENOMIC DNA]</scope>
    <source>
        <strain evidence="3">cv. BTx623</strain>
    </source>
</reference>
<dbReference type="EMBL" id="CM000764">
    <property type="protein sequence ID" value="OQU83352.1"/>
    <property type="molecule type" value="Genomic_DNA"/>
</dbReference>
<evidence type="ECO:0000313" key="2">
    <source>
        <dbReference type="EMBL" id="OQU83351.1"/>
    </source>
</evidence>
<dbReference type="EMBL" id="CM000764">
    <property type="protein sequence ID" value="OQU83351.1"/>
    <property type="molecule type" value="Genomic_DNA"/>
</dbReference>
<protein>
    <submittedName>
        <fullName evidence="2">Uncharacterized protein</fullName>
    </submittedName>
</protein>
<dbReference type="Gramene" id="OQU83351">
    <property type="protein sequence ID" value="OQU83351"/>
    <property type="gene ID" value="SORBI_3005G110439"/>
</dbReference>
<sequence>MAVPHDAGGDRVKSARASPPYSPIQQTLISPLRSCSAPASGGARHRRAAAAARAGGRQPGVRPPARLSQERRHGRSAERRCRGRVAATATC</sequence>